<reference evidence="2" key="1">
    <citation type="journal article" date="2022" name="bioRxiv">
        <title>Sequencing and chromosome-scale assembly of the giantPleurodeles waltlgenome.</title>
        <authorList>
            <person name="Brown T."/>
            <person name="Elewa A."/>
            <person name="Iarovenko S."/>
            <person name="Subramanian E."/>
            <person name="Araus A.J."/>
            <person name="Petzold A."/>
            <person name="Susuki M."/>
            <person name="Suzuki K.-i.T."/>
            <person name="Hayashi T."/>
            <person name="Toyoda A."/>
            <person name="Oliveira C."/>
            <person name="Osipova E."/>
            <person name="Leigh N.D."/>
            <person name="Simon A."/>
            <person name="Yun M.H."/>
        </authorList>
    </citation>
    <scope>NUCLEOTIDE SEQUENCE</scope>
    <source>
        <strain evidence="2">20211129_DDA</strain>
        <tissue evidence="2">Liver</tissue>
    </source>
</reference>
<evidence type="ECO:0000256" key="1">
    <source>
        <dbReference type="SAM" id="MobiDB-lite"/>
    </source>
</evidence>
<comment type="caution">
    <text evidence="2">The sequence shown here is derived from an EMBL/GenBank/DDBJ whole genome shotgun (WGS) entry which is preliminary data.</text>
</comment>
<keyword evidence="3" id="KW-1185">Reference proteome</keyword>
<evidence type="ECO:0000313" key="3">
    <source>
        <dbReference type="Proteomes" id="UP001066276"/>
    </source>
</evidence>
<dbReference type="EMBL" id="JANPWB010000014">
    <property type="protein sequence ID" value="KAJ1100236.1"/>
    <property type="molecule type" value="Genomic_DNA"/>
</dbReference>
<protein>
    <submittedName>
        <fullName evidence="2">Uncharacterized protein</fullName>
    </submittedName>
</protein>
<proteinExistence type="predicted"/>
<organism evidence="2 3">
    <name type="scientific">Pleurodeles waltl</name>
    <name type="common">Iberian ribbed newt</name>
    <dbReference type="NCBI Taxonomy" id="8319"/>
    <lineage>
        <taxon>Eukaryota</taxon>
        <taxon>Metazoa</taxon>
        <taxon>Chordata</taxon>
        <taxon>Craniata</taxon>
        <taxon>Vertebrata</taxon>
        <taxon>Euteleostomi</taxon>
        <taxon>Amphibia</taxon>
        <taxon>Batrachia</taxon>
        <taxon>Caudata</taxon>
        <taxon>Salamandroidea</taxon>
        <taxon>Salamandridae</taxon>
        <taxon>Pleurodelinae</taxon>
        <taxon>Pleurodeles</taxon>
    </lineage>
</organism>
<sequence>MRRPPNRGDEDYQSAWQWGVIRSSGTAGAVVDYRRGEGPPRLIPRAGRLTTSTSVRRPSEATQARTGWRPTRWKRVGASCARAEPQPCHEWKPDVESSVDRSEEAAQLKGLALLNLGPPGRGCAQAWVRAQGAGPGSAVARLPGERRRGQGLAEEGSSGLDKGPSTTQRVNLRCLDGYADPGRPDTQAIWGGSADKILLGAVARYFGR</sequence>
<evidence type="ECO:0000313" key="2">
    <source>
        <dbReference type="EMBL" id="KAJ1100236.1"/>
    </source>
</evidence>
<feature type="region of interest" description="Disordered" evidence="1">
    <location>
        <begin position="135"/>
        <end position="166"/>
    </location>
</feature>
<accession>A0AAV7M900</accession>
<gene>
    <name evidence="2" type="ORF">NDU88_005323</name>
</gene>
<name>A0AAV7M900_PLEWA</name>
<dbReference type="AlphaFoldDB" id="A0AAV7M900"/>
<dbReference type="Proteomes" id="UP001066276">
    <property type="component" value="Chromosome 10"/>
</dbReference>